<dbReference type="EMBL" id="AWET01000008">
    <property type="protein sequence ID" value="ERK03616.1"/>
    <property type="molecule type" value="Genomic_DNA"/>
</dbReference>
<protein>
    <recommendedName>
        <fullName evidence="3">PorV/PorQ family protein</fullName>
    </recommendedName>
</protein>
<sequence>MNRKILAIFILISSIVLGASAQSRILPILEANPDIRTAAMGNTMLGSTNQMYIYSNPAALTFGPSRLSIDASTIAYPKSEDGRLMQYVASAGYKFANRSALLAGVRYQGGLTVQGNGQTNQRNTISPYDLTIDLGYSFAVVPELAVYATATYAKSCAATSTNAYAFSVGAAYQKAFRLSATLPTHLTIGARLLDLGKPVKFNDTGLPYSLPTSVAVGGDWNVNIARQHALTYALSCRHFTPKAAHETLVGTGLEYTYNKMVFLRMGYQFSDKAANAITFGAGGEFAGLKLNVAYNRTFADYGLDTFLIGLGYTF</sequence>
<dbReference type="NCBIfam" id="NF033709">
    <property type="entry name" value="PorV_fam"/>
    <property type="match status" value="1"/>
</dbReference>
<dbReference type="AlphaFoldDB" id="U2LH75"/>
<proteinExistence type="predicted"/>
<dbReference type="RefSeq" id="WP_021583253.1">
    <property type="nucleotide sequence ID" value="NZ_AWET01000008.1"/>
</dbReference>
<evidence type="ECO:0000313" key="1">
    <source>
        <dbReference type="EMBL" id="ERK03616.1"/>
    </source>
</evidence>
<dbReference type="Proteomes" id="UP000016600">
    <property type="component" value="Unassembled WGS sequence"/>
</dbReference>
<organism evidence="1 2">
    <name type="scientific">Hoylesella pleuritidis F0068</name>
    <dbReference type="NCBI Taxonomy" id="1081904"/>
    <lineage>
        <taxon>Bacteria</taxon>
        <taxon>Pseudomonadati</taxon>
        <taxon>Bacteroidota</taxon>
        <taxon>Bacteroidia</taxon>
        <taxon>Bacteroidales</taxon>
        <taxon>Prevotellaceae</taxon>
        <taxon>Hoylesella</taxon>
    </lineage>
</organism>
<keyword evidence="2" id="KW-1185">Reference proteome</keyword>
<comment type="caution">
    <text evidence="1">The sequence shown here is derived from an EMBL/GenBank/DDBJ whole genome shotgun (WGS) entry which is preliminary data.</text>
</comment>
<dbReference type="SUPFAM" id="SSF56935">
    <property type="entry name" value="Porins"/>
    <property type="match status" value="1"/>
</dbReference>
<gene>
    <name evidence="1" type="ORF">HMPREF1218_0131</name>
</gene>
<accession>U2LH75</accession>
<evidence type="ECO:0000313" key="2">
    <source>
        <dbReference type="Proteomes" id="UP000016600"/>
    </source>
</evidence>
<dbReference type="PATRIC" id="fig|1081904.3.peg.564"/>
<evidence type="ECO:0008006" key="3">
    <source>
        <dbReference type="Google" id="ProtNLM"/>
    </source>
</evidence>
<reference evidence="1 2" key="1">
    <citation type="submission" date="2013-08" db="EMBL/GenBank/DDBJ databases">
        <authorList>
            <person name="Durkin A.S."/>
            <person name="Haft D.R."/>
            <person name="McCorrison J."/>
            <person name="Torralba M."/>
            <person name="Gillis M."/>
            <person name="Haft D.H."/>
            <person name="Methe B."/>
            <person name="Sutton G."/>
            <person name="Nelson K.E."/>
        </authorList>
    </citation>
    <scope>NUCLEOTIDE SEQUENCE [LARGE SCALE GENOMIC DNA]</scope>
    <source>
        <strain evidence="1 2">F0068</strain>
    </source>
</reference>
<dbReference type="Gene3D" id="2.40.160.60">
    <property type="entry name" value="Outer membrane protein transport protein (OMPP1/FadL/TodX)"/>
    <property type="match status" value="1"/>
</dbReference>
<name>U2LH75_9BACT</name>